<dbReference type="OrthoDB" id="1753235at2"/>
<reference evidence="1 2" key="1">
    <citation type="submission" date="2018-08" db="EMBL/GenBank/DDBJ databases">
        <title>Murine metabolic-syndrome-specific gut microbial biobank.</title>
        <authorList>
            <person name="Liu C."/>
        </authorList>
    </citation>
    <scope>NUCLEOTIDE SEQUENCE [LARGE SCALE GENOMIC DNA]</scope>
    <source>
        <strain evidence="1 2">583</strain>
    </source>
</reference>
<protein>
    <submittedName>
        <fullName evidence="1">Uncharacterized protein</fullName>
    </submittedName>
</protein>
<comment type="caution">
    <text evidence="1">The sequence shown here is derived from an EMBL/GenBank/DDBJ whole genome shotgun (WGS) entry which is preliminary data.</text>
</comment>
<sequence>MQEFEKISIAEIPKKDMLLILEALQYTGENKNLEEYLSLKNSIVSELSELADSSEEEFIDYLKK</sequence>
<dbReference type="EMBL" id="QXXA01000001">
    <property type="protein sequence ID" value="NBI05460.1"/>
    <property type="molecule type" value="Genomic_DNA"/>
</dbReference>
<dbReference type="RefSeq" id="WP_130807410.1">
    <property type="nucleotide sequence ID" value="NZ_LR130786.1"/>
</dbReference>
<gene>
    <name evidence="1" type="ORF">D3Z33_01150</name>
</gene>
<keyword evidence="2" id="KW-1185">Reference proteome</keyword>
<dbReference type="Proteomes" id="UP000467132">
    <property type="component" value="Unassembled WGS sequence"/>
</dbReference>
<accession>A0A845QTY4</accession>
<dbReference type="AlphaFoldDB" id="A0A845QTY4"/>
<evidence type="ECO:0000313" key="1">
    <source>
        <dbReference type="EMBL" id="NBI05460.1"/>
    </source>
</evidence>
<evidence type="ECO:0000313" key="2">
    <source>
        <dbReference type="Proteomes" id="UP000467132"/>
    </source>
</evidence>
<organism evidence="1 2">
    <name type="scientific">Senegalia massiliensis</name>
    <dbReference type="NCBI Taxonomy" id="1720316"/>
    <lineage>
        <taxon>Bacteria</taxon>
        <taxon>Bacillati</taxon>
        <taxon>Bacillota</taxon>
        <taxon>Clostridia</taxon>
        <taxon>Eubacteriales</taxon>
        <taxon>Clostridiaceae</taxon>
        <taxon>Senegalia</taxon>
    </lineage>
</organism>
<name>A0A845QTY4_9CLOT</name>
<proteinExistence type="predicted"/>